<evidence type="ECO:0000256" key="2">
    <source>
        <dbReference type="ARBA" id="ARBA00022833"/>
    </source>
</evidence>
<dbReference type="PROSITE" id="PS50089">
    <property type="entry name" value="ZF_RING_2"/>
    <property type="match status" value="1"/>
</dbReference>
<proteinExistence type="predicted"/>
<protein>
    <submittedName>
        <fullName evidence="5">RING-type domain-containing protein</fullName>
    </submittedName>
</protein>
<keyword evidence="2" id="KW-0862">Zinc</keyword>
<keyword evidence="1 3" id="KW-0863">Zinc-finger</keyword>
<dbReference type="PANTHER" id="PTHR31649:SF10">
    <property type="entry name" value="IP19903P-RELATED"/>
    <property type="match status" value="1"/>
</dbReference>
<dbReference type="InterPro" id="IPR001841">
    <property type="entry name" value="Znf_RING"/>
</dbReference>
<organism evidence="5 6">
    <name type="scientific">Glossina austeni</name>
    <name type="common">Savannah tsetse fly</name>
    <dbReference type="NCBI Taxonomy" id="7395"/>
    <lineage>
        <taxon>Eukaryota</taxon>
        <taxon>Metazoa</taxon>
        <taxon>Ecdysozoa</taxon>
        <taxon>Arthropoda</taxon>
        <taxon>Hexapoda</taxon>
        <taxon>Insecta</taxon>
        <taxon>Pterygota</taxon>
        <taxon>Neoptera</taxon>
        <taxon>Endopterygota</taxon>
        <taxon>Diptera</taxon>
        <taxon>Brachycera</taxon>
        <taxon>Muscomorpha</taxon>
        <taxon>Hippoboscoidea</taxon>
        <taxon>Glossinidae</taxon>
        <taxon>Glossina</taxon>
    </lineage>
</organism>
<dbReference type="Gene3D" id="3.30.40.10">
    <property type="entry name" value="Zinc/RING finger domain, C3HC4 (zinc finger)"/>
    <property type="match status" value="1"/>
</dbReference>
<keyword evidence="1 3" id="KW-0479">Metal-binding</keyword>
<evidence type="ECO:0000313" key="6">
    <source>
        <dbReference type="Proteomes" id="UP000078200"/>
    </source>
</evidence>
<evidence type="ECO:0000256" key="1">
    <source>
        <dbReference type="ARBA" id="ARBA00022771"/>
    </source>
</evidence>
<keyword evidence="6" id="KW-1185">Reference proteome</keyword>
<dbReference type="Pfam" id="PF13639">
    <property type="entry name" value="zf-RING_2"/>
    <property type="match status" value="1"/>
</dbReference>
<evidence type="ECO:0000256" key="3">
    <source>
        <dbReference type="PROSITE-ProRule" id="PRU00175"/>
    </source>
</evidence>
<accession>A0A1A9VPR7</accession>
<dbReference type="STRING" id="7395.A0A1A9VPR7"/>
<dbReference type="EnsemblMetazoa" id="GAUT043645-RA">
    <property type="protein sequence ID" value="GAUT043645-PA"/>
    <property type="gene ID" value="GAUT043645"/>
</dbReference>
<dbReference type="Pfam" id="PF11901">
    <property type="entry name" value="DM9"/>
    <property type="match status" value="1"/>
</dbReference>
<sequence length="254" mass="28906">MSFSDIICMLCAKVIKSSDCVYATVDCGHLFHQKCLFKYFSRSQYCPQCQRRCRPRQIYRVYLEFCQRILSAHSPTDYQTGPEWLYFGASLTPNDNLSFGLKLDADEDGHDAYCARVNIDDDIVPAYFVPAKGGAYAVRSEECHFCVSFIEILDVSQDQADYKWMAASDGEIPANALKIGKSMVEMEYGLGYKDMYMARGIYNGRKRYGKLYPSSKMALLPYGDLEVSANHYEILVRIPKSTKDSINALNKHNV</sequence>
<evidence type="ECO:0000313" key="5">
    <source>
        <dbReference type="EnsemblMetazoa" id="GAUT043645-PA"/>
    </source>
</evidence>
<dbReference type="SUPFAM" id="SSF57850">
    <property type="entry name" value="RING/U-box"/>
    <property type="match status" value="1"/>
</dbReference>
<dbReference type="AlphaFoldDB" id="A0A1A9VPR7"/>
<dbReference type="SMART" id="SM00696">
    <property type="entry name" value="DM9"/>
    <property type="match status" value="1"/>
</dbReference>
<dbReference type="GO" id="GO:0008270">
    <property type="term" value="F:zinc ion binding"/>
    <property type="evidence" value="ECO:0007669"/>
    <property type="project" value="UniProtKB-KW"/>
</dbReference>
<dbReference type="VEuPathDB" id="VectorBase:GAUT043645"/>
<evidence type="ECO:0000259" key="4">
    <source>
        <dbReference type="PROSITE" id="PS50089"/>
    </source>
</evidence>
<dbReference type="InterPro" id="IPR013083">
    <property type="entry name" value="Znf_RING/FYVE/PHD"/>
</dbReference>
<dbReference type="Proteomes" id="UP000078200">
    <property type="component" value="Unassembled WGS sequence"/>
</dbReference>
<feature type="domain" description="RING-type" evidence="4">
    <location>
        <begin position="8"/>
        <end position="50"/>
    </location>
</feature>
<name>A0A1A9VPR7_GLOAU</name>
<dbReference type="InterPro" id="IPR006616">
    <property type="entry name" value="DM9_repeat"/>
</dbReference>
<dbReference type="PANTHER" id="PTHR31649">
    <property type="entry name" value="AGAP009604-PA"/>
    <property type="match status" value="1"/>
</dbReference>
<reference evidence="5" key="1">
    <citation type="submission" date="2020-05" db="UniProtKB">
        <authorList>
            <consortium name="EnsemblMetazoa"/>
        </authorList>
    </citation>
    <scope>IDENTIFICATION</scope>
    <source>
        <strain evidence="5">TTRI</strain>
    </source>
</reference>